<reference evidence="9" key="1">
    <citation type="submission" date="2022-07" db="EMBL/GenBank/DDBJ databases">
        <title>The genome of Lyophyllum shimeji provides insight into the initial evolution of ectomycorrhizal fungal genome.</title>
        <authorList>
            <person name="Kobayashi Y."/>
            <person name="Shibata T."/>
            <person name="Hirakawa H."/>
            <person name="Shigenobu S."/>
            <person name="Nishiyama T."/>
            <person name="Yamada A."/>
            <person name="Hasebe M."/>
            <person name="Kawaguchi M."/>
        </authorList>
    </citation>
    <scope>NUCLEOTIDE SEQUENCE</scope>
    <source>
        <strain evidence="9">AT787</strain>
    </source>
</reference>
<dbReference type="InterPro" id="IPR012334">
    <property type="entry name" value="Pectin_lyas_fold"/>
</dbReference>
<dbReference type="AlphaFoldDB" id="A0A9P3PV56"/>
<dbReference type="PANTHER" id="PTHR31321:SF57">
    <property type="entry name" value="PECTINESTERASE 53-RELATED"/>
    <property type="match status" value="1"/>
</dbReference>
<evidence type="ECO:0000256" key="2">
    <source>
        <dbReference type="ARBA" id="ARBA00008891"/>
    </source>
</evidence>
<dbReference type="OrthoDB" id="2019149at2759"/>
<feature type="signal peptide" evidence="7">
    <location>
        <begin position="1"/>
        <end position="32"/>
    </location>
</feature>
<dbReference type="GO" id="GO:0045490">
    <property type="term" value="P:pectin catabolic process"/>
    <property type="evidence" value="ECO:0007669"/>
    <property type="project" value="TreeGrafter"/>
</dbReference>
<organism evidence="9 10">
    <name type="scientific">Lyophyllum shimeji</name>
    <name type="common">Hon-shimeji</name>
    <name type="synonym">Tricholoma shimeji</name>
    <dbReference type="NCBI Taxonomy" id="47721"/>
    <lineage>
        <taxon>Eukaryota</taxon>
        <taxon>Fungi</taxon>
        <taxon>Dikarya</taxon>
        <taxon>Basidiomycota</taxon>
        <taxon>Agaricomycotina</taxon>
        <taxon>Agaricomycetes</taxon>
        <taxon>Agaricomycetidae</taxon>
        <taxon>Agaricales</taxon>
        <taxon>Tricholomatineae</taxon>
        <taxon>Lyophyllaceae</taxon>
        <taxon>Lyophyllum</taxon>
    </lineage>
</organism>
<evidence type="ECO:0000256" key="6">
    <source>
        <dbReference type="ARBA" id="ARBA00042203"/>
    </source>
</evidence>
<accession>A0A9P3PV56</accession>
<dbReference type="InterPro" id="IPR000070">
    <property type="entry name" value="Pectinesterase_cat"/>
</dbReference>
<dbReference type="Pfam" id="PF01095">
    <property type="entry name" value="Pectinesterase"/>
    <property type="match status" value="1"/>
</dbReference>
<keyword evidence="4" id="KW-0378">Hydrolase</keyword>
<dbReference type="Proteomes" id="UP001063166">
    <property type="component" value="Unassembled WGS sequence"/>
</dbReference>
<keyword evidence="7" id="KW-0732">Signal</keyword>
<evidence type="ECO:0000256" key="1">
    <source>
        <dbReference type="ARBA" id="ARBA00005184"/>
    </source>
</evidence>
<feature type="domain" description="Pectinesterase catalytic" evidence="8">
    <location>
        <begin position="204"/>
        <end position="292"/>
    </location>
</feature>
<evidence type="ECO:0000256" key="3">
    <source>
        <dbReference type="ARBA" id="ARBA00013229"/>
    </source>
</evidence>
<dbReference type="GO" id="GO:0030599">
    <property type="term" value="F:pectinesterase activity"/>
    <property type="evidence" value="ECO:0007669"/>
    <property type="project" value="UniProtKB-EC"/>
</dbReference>
<keyword evidence="10" id="KW-1185">Reference proteome</keyword>
<keyword evidence="5" id="KW-0063">Aspartyl esterase</keyword>
<evidence type="ECO:0000256" key="4">
    <source>
        <dbReference type="ARBA" id="ARBA00022801"/>
    </source>
</evidence>
<evidence type="ECO:0000259" key="8">
    <source>
        <dbReference type="Pfam" id="PF01095"/>
    </source>
</evidence>
<evidence type="ECO:0000313" key="10">
    <source>
        <dbReference type="Proteomes" id="UP001063166"/>
    </source>
</evidence>
<feature type="chain" id="PRO_5040161310" description="pectinesterase" evidence="7">
    <location>
        <begin position="33"/>
        <end position="320"/>
    </location>
</feature>
<dbReference type="PANTHER" id="PTHR31321">
    <property type="entry name" value="ACYL-COA THIOESTER HYDROLASE YBHC-RELATED"/>
    <property type="match status" value="1"/>
</dbReference>
<proteinExistence type="inferred from homology"/>
<protein>
    <recommendedName>
        <fullName evidence="3">pectinesterase</fullName>
        <ecNumber evidence="3">3.1.1.11</ecNumber>
    </recommendedName>
    <alternativeName>
        <fullName evidence="6">Pectin methylesterase A</fullName>
    </alternativeName>
</protein>
<sequence length="320" mass="33620">MGGVSIQRIPFAMKFLPQIACLLLCLLPAVVGLTNPPAGAKVVRQTGTQSGEYSTVSAAVASLSGTSSAVIFIYPGTYHEQVLINYGGPLTIYGYSTDGVSYKNNQVTITNNLNAQDNGGNDPCATVRAHSPDFKMYNVIVKNTLRVKDTMAAPSPATRTPSLPTAQAINTTATAISKERLTTSTAPPQHGLANAPLLRLAGGAVTANSRNSATDPGYYVIDSSVITSATSTSLTGKVYLGRPWRPLARVVFQRSTLPDLINVAGWTTLAANATPIFMEYGNTGAGANTAARKYETPSSAQITHAQVLGSDYSTWIDSSL</sequence>
<dbReference type="Gene3D" id="2.160.20.10">
    <property type="entry name" value="Single-stranded right-handed beta-helix, Pectin lyase-like"/>
    <property type="match status" value="2"/>
</dbReference>
<evidence type="ECO:0000256" key="7">
    <source>
        <dbReference type="SAM" id="SignalP"/>
    </source>
</evidence>
<gene>
    <name evidence="9" type="ORF">LshimejAT787_1004670</name>
</gene>
<dbReference type="EMBL" id="BRPK01000010">
    <property type="protein sequence ID" value="GLB41867.1"/>
    <property type="molecule type" value="Genomic_DNA"/>
</dbReference>
<dbReference type="GO" id="GO:0042545">
    <property type="term" value="P:cell wall modification"/>
    <property type="evidence" value="ECO:0007669"/>
    <property type="project" value="InterPro"/>
</dbReference>
<dbReference type="InterPro" id="IPR011050">
    <property type="entry name" value="Pectin_lyase_fold/virulence"/>
</dbReference>
<evidence type="ECO:0000256" key="5">
    <source>
        <dbReference type="ARBA" id="ARBA00023085"/>
    </source>
</evidence>
<comment type="pathway">
    <text evidence="1">Glycan metabolism; pectin degradation; 2-dehydro-3-deoxy-D-gluconate from pectin: step 1/5.</text>
</comment>
<dbReference type="SUPFAM" id="SSF51126">
    <property type="entry name" value="Pectin lyase-like"/>
    <property type="match status" value="1"/>
</dbReference>
<comment type="similarity">
    <text evidence="2">Belongs to the pectinesterase family.</text>
</comment>
<dbReference type="EC" id="3.1.1.11" evidence="3"/>
<name>A0A9P3PV56_LYOSH</name>
<comment type="caution">
    <text evidence="9">The sequence shown here is derived from an EMBL/GenBank/DDBJ whole genome shotgun (WGS) entry which is preliminary data.</text>
</comment>
<evidence type="ECO:0000313" key="9">
    <source>
        <dbReference type="EMBL" id="GLB41867.1"/>
    </source>
</evidence>